<dbReference type="InterPro" id="IPR014729">
    <property type="entry name" value="Rossmann-like_a/b/a_fold"/>
</dbReference>
<dbReference type="Gene3D" id="3.40.50.1220">
    <property type="entry name" value="TPP-binding domain"/>
    <property type="match status" value="1"/>
</dbReference>
<dbReference type="Pfam" id="PF01012">
    <property type="entry name" value="ETF"/>
    <property type="match status" value="1"/>
</dbReference>
<accession>A0ABN1UC68</accession>
<comment type="similarity">
    <text evidence="2">Belongs to the ETF alpha-subunit/FixB family.</text>
</comment>
<sequence length="312" mass="31725">MTRSLVVAEIIDGALSPLTAEAVSAAAGLGDEVVVAVAGSDAAALADQVALAGVTEIVTVTVPGNDRDHDQMMQVVEALVAEVAPQVVLAPFTIRSTAWAAAVAERLDLAYTPDVVALGASGEGLSAERSIYDGRVRAQYSFPSDRPVLALVRAGAWTPAEPGGAPATRALDVAPTPSRVRLGEVRRPAGGVDLTTSDVILAVGRGVGGEENIAAFADIAERMGAALAASRPVVDAGWLPAVHQVGQTGVTVKPKVYIALGISGALHHLAGMQTSKTIVAVNTNADAPIFGYADVGAVADIHEVAEQLKALL</sequence>
<evidence type="ECO:0000256" key="2">
    <source>
        <dbReference type="ARBA" id="ARBA00005817"/>
    </source>
</evidence>
<dbReference type="SMART" id="SM00893">
    <property type="entry name" value="ETF"/>
    <property type="match status" value="1"/>
</dbReference>
<comment type="function">
    <text evidence="4">The electron transfer flavoprotein serves as a specific electron acceptor for other dehydrogenases. It transfers the electrons to the main respiratory chain via ETF-ubiquinone oxidoreductase (ETF dehydrogenase).</text>
</comment>
<reference evidence="6 7" key="1">
    <citation type="journal article" date="2019" name="Int. J. Syst. Evol. Microbiol.">
        <title>The Global Catalogue of Microorganisms (GCM) 10K type strain sequencing project: providing services to taxonomists for standard genome sequencing and annotation.</title>
        <authorList>
            <consortium name="The Broad Institute Genomics Platform"/>
            <consortium name="The Broad Institute Genome Sequencing Center for Infectious Disease"/>
            <person name="Wu L."/>
            <person name="Ma J."/>
        </authorList>
    </citation>
    <scope>NUCLEOTIDE SEQUENCE [LARGE SCALE GENOMIC DNA]</scope>
    <source>
        <strain evidence="6 7">JCM 11813</strain>
    </source>
</reference>
<comment type="caution">
    <text evidence="6">The sequence shown here is derived from an EMBL/GenBank/DDBJ whole genome shotgun (WGS) entry which is preliminary data.</text>
</comment>
<evidence type="ECO:0000259" key="5">
    <source>
        <dbReference type="SMART" id="SM00893"/>
    </source>
</evidence>
<dbReference type="Pfam" id="PF00766">
    <property type="entry name" value="ETF_alpha"/>
    <property type="match status" value="1"/>
</dbReference>
<keyword evidence="7" id="KW-1185">Reference proteome</keyword>
<name>A0ABN1UC68_9ACTN</name>
<dbReference type="Gene3D" id="3.40.50.620">
    <property type="entry name" value="HUPs"/>
    <property type="match status" value="1"/>
</dbReference>
<dbReference type="InterPro" id="IPR029035">
    <property type="entry name" value="DHS-like_NAD/FAD-binding_dom"/>
</dbReference>
<gene>
    <name evidence="6" type="ORF">GCM10009606_15480</name>
</gene>
<dbReference type="Proteomes" id="UP001499979">
    <property type="component" value="Unassembled WGS sequence"/>
</dbReference>
<dbReference type="EMBL" id="BAAAJE010000006">
    <property type="protein sequence ID" value="GAA1136247.1"/>
    <property type="molecule type" value="Genomic_DNA"/>
</dbReference>
<evidence type="ECO:0000313" key="6">
    <source>
        <dbReference type="EMBL" id="GAA1136247.1"/>
    </source>
</evidence>
<dbReference type="InterPro" id="IPR014731">
    <property type="entry name" value="ETF_asu_C"/>
</dbReference>
<evidence type="ECO:0000256" key="3">
    <source>
        <dbReference type="ARBA" id="ARBA00011355"/>
    </source>
</evidence>
<dbReference type="PANTHER" id="PTHR43153:SF1">
    <property type="entry name" value="ELECTRON TRANSFER FLAVOPROTEIN SUBUNIT ALPHA, MITOCHONDRIAL"/>
    <property type="match status" value="1"/>
</dbReference>
<dbReference type="InterPro" id="IPR014730">
    <property type="entry name" value="ETF_a/b_N"/>
</dbReference>
<evidence type="ECO:0000313" key="7">
    <source>
        <dbReference type="Proteomes" id="UP001499979"/>
    </source>
</evidence>
<proteinExistence type="inferred from homology"/>
<dbReference type="SUPFAM" id="SSF52467">
    <property type="entry name" value="DHS-like NAD/FAD-binding domain"/>
    <property type="match status" value="1"/>
</dbReference>
<protein>
    <submittedName>
        <fullName evidence="6">Electron transfer flavoprotein subunit alpha/FixB family protein</fullName>
    </submittedName>
</protein>
<dbReference type="RefSeq" id="WP_343906914.1">
    <property type="nucleotide sequence ID" value="NZ_BAAAJE010000006.1"/>
</dbReference>
<dbReference type="InterPro" id="IPR001308">
    <property type="entry name" value="ETF_a/FixB"/>
</dbReference>
<comment type="cofactor">
    <cofactor evidence="1">
        <name>FAD</name>
        <dbReference type="ChEBI" id="CHEBI:57692"/>
    </cofactor>
</comment>
<evidence type="ECO:0000256" key="1">
    <source>
        <dbReference type="ARBA" id="ARBA00001974"/>
    </source>
</evidence>
<dbReference type="SUPFAM" id="SSF52402">
    <property type="entry name" value="Adenine nucleotide alpha hydrolases-like"/>
    <property type="match status" value="1"/>
</dbReference>
<evidence type="ECO:0000256" key="4">
    <source>
        <dbReference type="ARBA" id="ARBA00025649"/>
    </source>
</evidence>
<dbReference type="PIRSF" id="PIRSF000089">
    <property type="entry name" value="Electra_flavoP_a"/>
    <property type="match status" value="1"/>
</dbReference>
<dbReference type="PANTHER" id="PTHR43153">
    <property type="entry name" value="ELECTRON TRANSFER FLAVOPROTEIN ALPHA"/>
    <property type="match status" value="1"/>
</dbReference>
<feature type="domain" description="Electron transfer flavoprotein alpha/beta-subunit N-terminal" evidence="5">
    <location>
        <begin position="4"/>
        <end position="186"/>
    </location>
</feature>
<organism evidence="6 7">
    <name type="scientific">Nocardioides aquiterrae</name>
    <dbReference type="NCBI Taxonomy" id="203799"/>
    <lineage>
        <taxon>Bacteria</taxon>
        <taxon>Bacillati</taxon>
        <taxon>Actinomycetota</taxon>
        <taxon>Actinomycetes</taxon>
        <taxon>Propionibacteriales</taxon>
        <taxon>Nocardioidaceae</taxon>
        <taxon>Nocardioides</taxon>
    </lineage>
</organism>
<comment type="subunit">
    <text evidence="3">Heterodimer of an alpha and a beta subunit.</text>
</comment>